<dbReference type="EMBL" id="JARQBZ010000015">
    <property type="protein sequence ID" value="MDT2834225.1"/>
    <property type="molecule type" value="Genomic_DNA"/>
</dbReference>
<sequence length="162" mass="19057">MSMILLALAIFGFFGSLQYVFPNVLWNDISVFFRKNKTDYLNFSNRFRGKYCFFLGCVSLILFLVSFLFKLPNDGNVEKTLFVILILYFGINEFRLEIKWNKQSHAPRLIMNYFLPCNALISLILIPVIIIKPFPLIELLFILIFIGNCGIFFYLKYKKISF</sequence>
<proteinExistence type="predicted"/>
<evidence type="ECO:0000313" key="3">
    <source>
        <dbReference type="Proteomes" id="UP001268577"/>
    </source>
</evidence>
<evidence type="ECO:0000313" key="2">
    <source>
        <dbReference type="EMBL" id="MDT2834225.1"/>
    </source>
</evidence>
<gene>
    <name evidence="2" type="ORF">P7H70_09145</name>
</gene>
<evidence type="ECO:0008006" key="4">
    <source>
        <dbReference type="Google" id="ProtNLM"/>
    </source>
</evidence>
<name>A0AAW8U7Q7_9ENTE</name>
<keyword evidence="1" id="KW-1133">Transmembrane helix</keyword>
<feature type="transmembrane region" description="Helical" evidence="1">
    <location>
        <begin position="136"/>
        <end position="155"/>
    </location>
</feature>
<dbReference type="RefSeq" id="WP_311875323.1">
    <property type="nucleotide sequence ID" value="NZ_JARQBZ010000015.1"/>
</dbReference>
<feature type="transmembrane region" description="Helical" evidence="1">
    <location>
        <begin position="6"/>
        <end position="26"/>
    </location>
</feature>
<feature type="transmembrane region" description="Helical" evidence="1">
    <location>
        <begin position="110"/>
        <end position="130"/>
    </location>
</feature>
<dbReference type="Proteomes" id="UP001268577">
    <property type="component" value="Unassembled WGS sequence"/>
</dbReference>
<feature type="transmembrane region" description="Helical" evidence="1">
    <location>
        <begin position="51"/>
        <end position="69"/>
    </location>
</feature>
<protein>
    <recommendedName>
        <fullName evidence="4">DUF624 domain-containing protein</fullName>
    </recommendedName>
</protein>
<comment type="caution">
    <text evidence="2">The sequence shown here is derived from an EMBL/GenBank/DDBJ whole genome shotgun (WGS) entry which is preliminary data.</text>
</comment>
<reference evidence="2" key="1">
    <citation type="submission" date="2023-03" db="EMBL/GenBank/DDBJ databases">
        <authorList>
            <person name="Shen W."/>
            <person name="Cai J."/>
        </authorList>
    </citation>
    <scope>NUCLEOTIDE SEQUENCE</scope>
    <source>
        <strain evidence="2">P96-3</strain>
    </source>
</reference>
<accession>A0AAW8U7Q7</accession>
<feature type="transmembrane region" description="Helical" evidence="1">
    <location>
        <begin position="81"/>
        <end position="98"/>
    </location>
</feature>
<dbReference type="AlphaFoldDB" id="A0AAW8U7Q7"/>
<keyword evidence="1" id="KW-0812">Transmembrane</keyword>
<organism evidence="2 3">
    <name type="scientific">Vagococcus carniphilus</name>
    <dbReference type="NCBI Taxonomy" id="218144"/>
    <lineage>
        <taxon>Bacteria</taxon>
        <taxon>Bacillati</taxon>
        <taxon>Bacillota</taxon>
        <taxon>Bacilli</taxon>
        <taxon>Lactobacillales</taxon>
        <taxon>Enterococcaceae</taxon>
        <taxon>Vagococcus</taxon>
    </lineage>
</organism>
<evidence type="ECO:0000256" key="1">
    <source>
        <dbReference type="SAM" id="Phobius"/>
    </source>
</evidence>
<keyword evidence="1" id="KW-0472">Membrane</keyword>